<dbReference type="EMBL" id="JACBZT010000001">
    <property type="protein sequence ID" value="NYJ08416.1"/>
    <property type="molecule type" value="Genomic_DNA"/>
</dbReference>
<dbReference type="RefSeq" id="WP_179720988.1">
    <property type="nucleotide sequence ID" value="NZ_JACBZT010000001.1"/>
</dbReference>
<dbReference type="InterPro" id="IPR024344">
    <property type="entry name" value="MDMPI_metal-binding"/>
</dbReference>
<dbReference type="Gene3D" id="1.20.120.450">
    <property type="entry name" value="dinb family like domain"/>
    <property type="match status" value="1"/>
</dbReference>
<reference evidence="2 3" key="1">
    <citation type="submission" date="2020-07" db="EMBL/GenBank/DDBJ databases">
        <title>Sequencing the genomes of 1000 actinobacteria strains.</title>
        <authorList>
            <person name="Klenk H.-P."/>
        </authorList>
    </citation>
    <scope>NUCLEOTIDE SEQUENCE [LARGE SCALE GENOMIC DNA]</scope>
    <source>
        <strain evidence="2 3">DSM 104001</strain>
    </source>
</reference>
<proteinExistence type="predicted"/>
<keyword evidence="3" id="KW-1185">Reference proteome</keyword>
<dbReference type="AlphaFoldDB" id="A0A853CLX0"/>
<dbReference type="Pfam" id="PF11716">
    <property type="entry name" value="MDMPI_N"/>
    <property type="match status" value="1"/>
</dbReference>
<gene>
    <name evidence="2" type="ORF">GGQ55_004694</name>
</gene>
<protein>
    <submittedName>
        <fullName evidence="2">Uncharacterized protein (TIGR03083 family)</fullName>
    </submittedName>
</protein>
<comment type="caution">
    <text evidence="2">The sequence shown here is derived from an EMBL/GenBank/DDBJ whole genome shotgun (WGS) entry which is preliminary data.</text>
</comment>
<evidence type="ECO:0000313" key="3">
    <source>
        <dbReference type="Proteomes" id="UP000541969"/>
    </source>
</evidence>
<dbReference type="Proteomes" id="UP000541969">
    <property type="component" value="Unassembled WGS sequence"/>
</dbReference>
<dbReference type="GO" id="GO:0046872">
    <property type="term" value="F:metal ion binding"/>
    <property type="evidence" value="ECO:0007669"/>
    <property type="project" value="InterPro"/>
</dbReference>
<sequence length="223" mass="24529">MTDRHLQSTDLLERELRAVEELLTGLTDDDWARPTRLVPEGDVPHWRVADLVAHIDISIGLTLALLDTVQEGQPGRDRVSFFIADRSQVAPVVYDYAVKHAADQTRESLVQQTSSTFSRSLDGIRATDRSAIGSGFFALMTLEEWVPTRTVEAVVHGIDLTDALGRPTVASPEGIAHTARILDELLARRTVAGRPADLTDDEAWVRAASGRAEHPDPRLPLIV</sequence>
<dbReference type="InterPro" id="IPR034660">
    <property type="entry name" value="DinB/YfiT-like"/>
</dbReference>
<evidence type="ECO:0000313" key="2">
    <source>
        <dbReference type="EMBL" id="NYJ08416.1"/>
    </source>
</evidence>
<dbReference type="SUPFAM" id="SSF109854">
    <property type="entry name" value="DinB/YfiT-like putative metalloenzymes"/>
    <property type="match status" value="1"/>
</dbReference>
<accession>A0A853CLX0</accession>
<dbReference type="InterPro" id="IPR017517">
    <property type="entry name" value="Maleyloyr_isom"/>
</dbReference>
<name>A0A853CLX0_9ACTN</name>
<dbReference type="NCBIfam" id="TIGR03083">
    <property type="entry name" value="maleylpyruvate isomerase family mycothiol-dependent enzyme"/>
    <property type="match status" value="1"/>
</dbReference>
<organism evidence="2 3">
    <name type="scientific">Petropleomorpha daqingensis</name>
    <dbReference type="NCBI Taxonomy" id="2026353"/>
    <lineage>
        <taxon>Bacteria</taxon>
        <taxon>Bacillati</taxon>
        <taxon>Actinomycetota</taxon>
        <taxon>Actinomycetes</taxon>
        <taxon>Geodermatophilales</taxon>
        <taxon>Geodermatophilaceae</taxon>
        <taxon>Petropleomorpha</taxon>
    </lineage>
</organism>
<feature type="domain" description="Mycothiol-dependent maleylpyruvate isomerase metal-binding" evidence="1">
    <location>
        <begin position="13"/>
        <end position="160"/>
    </location>
</feature>
<evidence type="ECO:0000259" key="1">
    <source>
        <dbReference type="Pfam" id="PF11716"/>
    </source>
</evidence>